<organism evidence="6 7">
    <name type="scientific">Microbacterium hydrocarbonoxydans</name>
    <dbReference type="NCBI Taxonomy" id="273678"/>
    <lineage>
        <taxon>Bacteria</taxon>
        <taxon>Bacillati</taxon>
        <taxon>Actinomycetota</taxon>
        <taxon>Actinomycetes</taxon>
        <taxon>Micrococcales</taxon>
        <taxon>Microbacteriaceae</taxon>
        <taxon>Microbacterium</taxon>
    </lineage>
</organism>
<feature type="binding site" evidence="5">
    <location>
        <begin position="106"/>
        <end position="107"/>
    </location>
    <ligand>
        <name>pyridoxal 5'-phosphate</name>
        <dbReference type="ChEBI" id="CHEBI:597326"/>
    </ligand>
</feature>
<comment type="catalytic activity">
    <reaction evidence="5">
        <text>N(2)-acetyl-L-ornithine + 2-oxoglutarate = N-acetyl-L-glutamate 5-semialdehyde + L-glutamate</text>
        <dbReference type="Rhea" id="RHEA:18049"/>
        <dbReference type="ChEBI" id="CHEBI:16810"/>
        <dbReference type="ChEBI" id="CHEBI:29123"/>
        <dbReference type="ChEBI" id="CHEBI:29985"/>
        <dbReference type="ChEBI" id="CHEBI:57805"/>
        <dbReference type="EC" id="2.6.1.11"/>
    </reaction>
</comment>
<dbReference type="RefSeq" id="WP_060927860.1">
    <property type="nucleotide sequence ID" value="NZ_FNSQ01000005.1"/>
</dbReference>
<feature type="binding site" evidence="5">
    <location>
        <position position="277"/>
    </location>
    <ligand>
        <name>pyridoxal 5'-phosphate</name>
        <dbReference type="ChEBI" id="CHEBI:597326"/>
    </ligand>
</feature>
<reference evidence="7" key="1">
    <citation type="submission" date="2016-10" db="EMBL/GenBank/DDBJ databases">
        <authorList>
            <person name="Varghese N."/>
            <person name="Submissions S."/>
        </authorList>
    </citation>
    <scope>NUCLEOTIDE SEQUENCE [LARGE SCALE GENOMIC DNA]</scope>
    <source>
        <strain evidence="7">DSM 16089</strain>
    </source>
</reference>
<dbReference type="InterPro" id="IPR004636">
    <property type="entry name" value="AcOrn/SuccOrn_fam"/>
</dbReference>
<feature type="binding site" evidence="5">
    <location>
        <position position="276"/>
    </location>
    <ligand>
        <name>N(2)-acetyl-L-ornithine</name>
        <dbReference type="ChEBI" id="CHEBI:57805"/>
    </ligand>
</feature>
<gene>
    <name evidence="5" type="primary">argD</name>
    <name evidence="6" type="ORF">SAMN04489807_1469</name>
</gene>
<accession>A0A1H4KL19</accession>
<dbReference type="EMBL" id="FNSQ01000005">
    <property type="protein sequence ID" value="SEB59249.1"/>
    <property type="molecule type" value="Genomic_DNA"/>
</dbReference>
<dbReference type="PROSITE" id="PS00600">
    <property type="entry name" value="AA_TRANSFER_CLASS_3"/>
    <property type="match status" value="1"/>
</dbReference>
<feature type="binding site" evidence="5">
    <location>
        <begin position="219"/>
        <end position="222"/>
    </location>
    <ligand>
        <name>pyridoxal 5'-phosphate</name>
        <dbReference type="ChEBI" id="CHEBI:597326"/>
    </ligand>
</feature>
<evidence type="ECO:0000256" key="5">
    <source>
        <dbReference type="HAMAP-Rule" id="MF_01107"/>
    </source>
</evidence>
<dbReference type="PANTHER" id="PTHR11986">
    <property type="entry name" value="AMINOTRANSFERASE CLASS III"/>
    <property type="match status" value="1"/>
</dbReference>
<feature type="modified residue" description="N6-(pyridoxal phosphate)lysine" evidence="5">
    <location>
        <position position="248"/>
    </location>
</feature>
<dbReference type="InterPro" id="IPR015424">
    <property type="entry name" value="PyrdxlP-dep_Trfase"/>
</dbReference>
<dbReference type="SUPFAM" id="SSF53383">
    <property type="entry name" value="PLP-dependent transferases"/>
    <property type="match status" value="1"/>
</dbReference>
<name>A0A1H4KL19_9MICO</name>
<evidence type="ECO:0000256" key="2">
    <source>
        <dbReference type="ARBA" id="ARBA00022605"/>
    </source>
</evidence>
<comment type="miscellaneous">
    <text evidence="5">May also have succinyldiaminopimelate aminotransferase activity, thus carrying out the corresponding step in lysine biosynthesis.</text>
</comment>
<dbReference type="NCBIfam" id="NF002325">
    <property type="entry name" value="PRK01278.1"/>
    <property type="match status" value="1"/>
</dbReference>
<keyword evidence="7" id="KW-1185">Reference proteome</keyword>
<dbReference type="GO" id="GO:0003992">
    <property type="term" value="F:N2-acetyl-L-ornithine:2-oxoglutarate 5-aminotransferase activity"/>
    <property type="evidence" value="ECO:0007669"/>
    <property type="project" value="UniProtKB-UniRule"/>
</dbReference>
<feature type="binding site" evidence="5">
    <location>
        <position position="138"/>
    </location>
    <ligand>
        <name>N(2)-acetyl-L-ornithine</name>
        <dbReference type="ChEBI" id="CHEBI:57805"/>
    </ligand>
</feature>
<dbReference type="InterPro" id="IPR015421">
    <property type="entry name" value="PyrdxlP-dep_Trfase_major"/>
</dbReference>
<keyword evidence="1 5" id="KW-0032">Aminotransferase</keyword>
<dbReference type="UniPathway" id="UPA00068">
    <property type="reaction ID" value="UER00109"/>
</dbReference>
<evidence type="ECO:0000313" key="7">
    <source>
        <dbReference type="Proteomes" id="UP000183750"/>
    </source>
</evidence>
<dbReference type="EC" id="2.6.1.11" evidence="5"/>
<proteinExistence type="inferred from homology"/>
<dbReference type="PANTHER" id="PTHR11986:SF79">
    <property type="entry name" value="ACETYLORNITHINE AMINOTRANSFERASE, MITOCHONDRIAL"/>
    <property type="match status" value="1"/>
</dbReference>
<comment type="subcellular location">
    <subcellularLocation>
        <location evidence="5">Cytoplasm</location>
    </subcellularLocation>
</comment>
<keyword evidence="3 5" id="KW-0808">Transferase</keyword>
<dbReference type="InterPro" id="IPR050103">
    <property type="entry name" value="Class-III_PLP-dep_AT"/>
</dbReference>
<protein>
    <recommendedName>
        <fullName evidence="5">Acetylornithine aminotransferase</fullName>
        <shortName evidence="5">ACOAT</shortName>
        <ecNumber evidence="5">2.6.1.11</ecNumber>
    </recommendedName>
</protein>
<dbReference type="InterPro" id="IPR015422">
    <property type="entry name" value="PyrdxlP-dep_Trfase_small"/>
</dbReference>
<dbReference type="FunFam" id="3.40.640.10:FF:000004">
    <property type="entry name" value="Acetylornithine aminotransferase"/>
    <property type="match status" value="1"/>
</dbReference>
<keyword evidence="4 5" id="KW-0663">Pyridoxal phosphate</keyword>
<dbReference type="GO" id="GO:0030170">
    <property type="term" value="F:pyridoxal phosphate binding"/>
    <property type="evidence" value="ECO:0007669"/>
    <property type="project" value="InterPro"/>
</dbReference>
<dbReference type="OrthoDB" id="9801052at2"/>
<dbReference type="InterPro" id="IPR005814">
    <property type="entry name" value="Aminotrans_3"/>
</dbReference>
<dbReference type="GO" id="GO:0006526">
    <property type="term" value="P:L-arginine biosynthetic process"/>
    <property type="evidence" value="ECO:0007669"/>
    <property type="project" value="UniProtKB-UniRule"/>
</dbReference>
<keyword evidence="5" id="KW-0055">Arginine biosynthesis</keyword>
<dbReference type="GO" id="GO:0005737">
    <property type="term" value="C:cytoplasm"/>
    <property type="evidence" value="ECO:0007669"/>
    <property type="project" value="UniProtKB-SubCell"/>
</dbReference>
<evidence type="ECO:0000256" key="1">
    <source>
        <dbReference type="ARBA" id="ARBA00022576"/>
    </source>
</evidence>
<keyword evidence="2 5" id="KW-0028">Amino-acid biosynthesis</keyword>
<comment type="cofactor">
    <cofactor evidence="5">
        <name>pyridoxal 5'-phosphate</name>
        <dbReference type="ChEBI" id="CHEBI:597326"/>
    </cofactor>
    <text evidence="5">Binds 1 pyridoxal phosphate per subunit.</text>
</comment>
<dbReference type="Proteomes" id="UP000183750">
    <property type="component" value="Unassembled WGS sequence"/>
</dbReference>
<dbReference type="CDD" id="cd00610">
    <property type="entry name" value="OAT_like"/>
    <property type="match status" value="1"/>
</dbReference>
<dbReference type="Pfam" id="PF00202">
    <property type="entry name" value="Aminotran_3"/>
    <property type="match status" value="1"/>
</dbReference>
<dbReference type="HAMAP" id="MF_01107">
    <property type="entry name" value="ArgD_aminotrans_3"/>
    <property type="match status" value="1"/>
</dbReference>
<dbReference type="GO" id="GO:0042802">
    <property type="term" value="F:identical protein binding"/>
    <property type="evidence" value="ECO:0007669"/>
    <property type="project" value="TreeGrafter"/>
</dbReference>
<dbReference type="Gene3D" id="3.90.1150.10">
    <property type="entry name" value="Aspartate Aminotransferase, domain 1"/>
    <property type="match status" value="1"/>
</dbReference>
<dbReference type="AlphaFoldDB" id="A0A1H4KL19"/>
<evidence type="ECO:0000313" key="6">
    <source>
        <dbReference type="EMBL" id="SEB59249.1"/>
    </source>
</evidence>
<keyword evidence="5" id="KW-0963">Cytoplasm</keyword>
<dbReference type="NCBIfam" id="TIGR00707">
    <property type="entry name" value="argD"/>
    <property type="match status" value="1"/>
</dbReference>
<evidence type="ECO:0000256" key="3">
    <source>
        <dbReference type="ARBA" id="ARBA00022679"/>
    </source>
</evidence>
<dbReference type="InterPro" id="IPR049704">
    <property type="entry name" value="Aminotrans_3_PPA_site"/>
</dbReference>
<dbReference type="PIRSF" id="PIRSF000521">
    <property type="entry name" value="Transaminase_4ab_Lys_Orn"/>
    <property type="match status" value="1"/>
</dbReference>
<dbReference type="Gene3D" id="3.40.640.10">
    <property type="entry name" value="Type I PLP-dependent aspartate aminotransferase-like (Major domain)"/>
    <property type="match status" value="1"/>
</dbReference>
<comment type="similarity">
    <text evidence="5">Belongs to the class-III pyridoxal-phosphate-dependent aminotransferase family. ArgD subfamily.</text>
</comment>
<evidence type="ECO:0000256" key="4">
    <source>
        <dbReference type="ARBA" id="ARBA00022898"/>
    </source>
</evidence>
<dbReference type="NCBIfam" id="NF002874">
    <property type="entry name" value="PRK03244.1"/>
    <property type="match status" value="1"/>
</dbReference>
<sequence length="403" mass="41448">MSNWQDDAANHLVLNAGPRLAMLTRGEGSYLWDSEGKRHLDFLAGIAVTSLGHAHPVFVEAVSRQAATLAHVSNYFATPSQLALAARLKRLAGAGIDGRVFFSNSGAEANEAAFKLARLHGGTEKPRILALENGFHGRTMGSLALTAKASMRAPFEPMPGGVEHIPATIAALEEAIDDTVAAVIVEPIQGEAGVVELPDGYLQAARSLTLKHGALLIVDEIQTGAGRTGAWFGFSHEGITPDAITLAKGIGGGFPIGALVTYGAASALFTPGSHGSTFGGNPLATAVADAVLAEIESAGLVDNAARRGEELREIITGLESPLVTGVRGRGLLIGVALSAPVANDVVAAAQERGLIVNAANPETVRIAPALTIGDAELAEFRELFAASLADVQASLTESGKALA</sequence>
<comment type="subunit">
    <text evidence="5">Homodimer.</text>
</comment>
<feature type="binding site" evidence="5">
    <location>
        <position position="135"/>
    </location>
    <ligand>
        <name>pyridoxal 5'-phosphate</name>
        <dbReference type="ChEBI" id="CHEBI:597326"/>
    </ligand>
</feature>
<comment type="pathway">
    <text evidence="5">Amino-acid biosynthesis; L-arginine biosynthesis; N(2)-acetyl-L-ornithine from L-glutamate: step 4/4.</text>
</comment>